<feature type="signal peptide" evidence="3">
    <location>
        <begin position="1"/>
        <end position="31"/>
    </location>
</feature>
<feature type="domain" description="Plastid lipid-associated protein/fibrillin conserved" evidence="4">
    <location>
        <begin position="367"/>
        <end position="559"/>
    </location>
</feature>
<comment type="subcellular location">
    <subcellularLocation>
        <location evidence="1">Plastid</location>
    </subcellularLocation>
</comment>
<keyword evidence="6" id="KW-1185">Reference proteome</keyword>
<dbReference type="OMA" id="LPMAWQM"/>
<keyword evidence="2" id="KW-0934">Plastid</keyword>
<sequence>MGMDVRKRCMLQTLLAAALLVAPLTPPSAEALQIHVRSQDFEVVPEANIVGVATKEAANLIKSLQHNKDLEKAVEQIKVQVQGILTPEVRDMVRQALPSPSAISTDISSGIQTLETRTEMLESSFSSSIQSSLESVKTSAEQLAARLPLLRGRSLDWQSLEGSLSGLAGGASVDPEVQRNLQSLQKELDSRGNEWARAWRDGLTNLQSQLTELQEKTASSNSSGDQPVQNAISNAQDSVAAALTNLGNMAGDALDFISLRSPLTAAAEATVSRLGLFELWGFVIAQGERLIVLGPGLVLLATGWNAFRSRQRERRRESKRLAGPSAAVRLRSARVQRELVKLQVKGRLFEAVRQLGRAALAPSTNPASMSTRQDVETLIKQLKDLRTDPQPALLGASASDPFADLSPAPDIDGKWELVYSTEPLETRGLSPGQLTDLLPSFAMDTILQRVTSRAQGSGATGVPQPAPVRVAENSAKVTLGTLGTFEISVQGIWEDHDDDSASVSFESFSAQPLELFGRKLHGVPQVQLPVPGPLRQSVEWSTVYVDEDTRISQSKRETFYLFRRLSG</sequence>
<dbReference type="STRING" id="105231.A0A1Y1I8B1"/>
<proteinExistence type="predicted"/>
<evidence type="ECO:0000256" key="2">
    <source>
        <dbReference type="ARBA" id="ARBA00022640"/>
    </source>
</evidence>
<evidence type="ECO:0000256" key="3">
    <source>
        <dbReference type="SAM" id="SignalP"/>
    </source>
</evidence>
<keyword evidence="3" id="KW-0732">Signal</keyword>
<name>A0A1Y1I8B1_KLENI</name>
<feature type="chain" id="PRO_5013163722" description="Plastid lipid-associated protein/fibrillin conserved domain-containing protein" evidence="3">
    <location>
        <begin position="32"/>
        <end position="567"/>
    </location>
</feature>
<evidence type="ECO:0000313" key="6">
    <source>
        <dbReference type="Proteomes" id="UP000054558"/>
    </source>
</evidence>
<dbReference type="InterPro" id="IPR006843">
    <property type="entry name" value="PAP/fibrillin_dom"/>
</dbReference>
<dbReference type="GO" id="GO:0009536">
    <property type="term" value="C:plastid"/>
    <property type="evidence" value="ECO:0007669"/>
    <property type="project" value="UniProtKB-SubCell"/>
</dbReference>
<evidence type="ECO:0000313" key="5">
    <source>
        <dbReference type="EMBL" id="GAQ84937.1"/>
    </source>
</evidence>
<gene>
    <name evidence="5" type="ORF">KFL_002130130</name>
</gene>
<dbReference type="OrthoDB" id="2018734at2759"/>
<reference evidence="5 6" key="1">
    <citation type="journal article" date="2014" name="Nat. Commun.">
        <title>Klebsormidium flaccidum genome reveals primary factors for plant terrestrial adaptation.</title>
        <authorList>
            <person name="Hori K."/>
            <person name="Maruyama F."/>
            <person name="Fujisawa T."/>
            <person name="Togashi T."/>
            <person name="Yamamoto N."/>
            <person name="Seo M."/>
            <person name="Sato S."/>
            <person name="Yamada T."/>
            <person name="Mori H."/>
            <person name="Tajima N."/>
            <person name="Moriyama T."/>
            <person name="Ikeuchi M."/>
            <person name="Watanabe M."/>
            <person name="Wada H."/>
            <person name="Kobayashi K."/>
            <person name="Saito M."/>
            <person name="Masuda T."/>
            <person name="Sasaki-Sekimoto Y."/>
            <person name="Mashiguchi K."/>
            <person name="Awai K."/>
            <person name="Shimojima M."/>
            <person name="Masuda S."/>
            <person name="Iwai M."/>
            <person name="Nobusawa T."/>
            <person name="Narise T."/>
            <person name="Kondo S."/>
            <person name="Saito H."/>
            <person name="Sato R."/>
            <person name="Murakawa M."/>
            <person name="Ihara Y."/>
            <person name="Oshima-Yamada Y."/>
            <person name="Ohtaka K."/>
            <person name="Satoh M."/>
            <person name="Sonobe K."/>
            <person name="Ishii M."/>
            <person name="Ohtani R."/>
            <person name="Kanamori-Sato M."/>
            <person name="Honoki R."/>
            <person name="Miyazaki D."/>
            <person name="Mochizuki H."/>
            <person name="Umetsu J."/>
            <person name="Higashi K."/>
            <person name="Shibata D."/>
            <person name="Kamiya Y."/>
            <person name="Sato N."/>
            <person name="Nakamura Y."/>
            <person name="Tabata S."/>
            <person name="Ida S."/>
            <person name="Kurokawa K."/>
            <person name="Ohta H."/>
        </authorList>
    </citation>
    <scope>NUCLEOTIDE SEQUENCE [LARGE SCALE GENOMIC DNA]</scope>
    <source>
        <strain evidence="5 6">NIES-2285</strain>
    </source>
</reference>
<organism evidence="5 6">
    <name type="scientific">Klebsormidium nitens</name>
    <name type="common">Green alga</name>
    <name type="synonym">Ulothrix nitens</name>
    <dbReference type="NCBI Taxonomy" id="105231"/>
    <lineage>
        <taxon>Eukaryota</taxon>
        <taxon>Viridiplantae</taxon>
        <taxon>Streptophyta</taxon>
        <taxon>Klebsormidiophyceae</taxon>
        <taxon>Klebsormidiales</taxon>
        <taxon>Klebsormidiaceae</taxon>
        <taxon>Klebsormidium</taxon>
    </lineage>
</organism>
<protein>
    <recommendedName>
        <fullName evidence="4">Plastid lipid-associated protein/fibrillin conserved domain-containing protein</fullName>
    </recommendedName>
</protein>
<accession>A0A1Y1I8B1</accession>
<dbReference type="Proteomes" id="UP000054558">
    <property type="component" value="Unassembled WGS sequence"/>
</dbReference>
<dbReference type="AlphaFoldDB" id="A0A1Y1I8B1"/>
<dbReference type="Pfam" id="PF04755">
    <property type="entry name" value="PAP_fibrillin"/>
    <property type="match status" value="1"/>
</dbReference>
<dbReference type="EMBL" id="DF237162">
    <property type="protein sequence ID" value="GAQ84937.1"/>
    <property type="molecule type" value="Genomic_DNA"/>
</dbReference>
<evidence type="ECO:0000259" key="4">
    <source>
        <dbReference type="Pfam" id="PF04755"/>
    </source>
</evidence>
<evidence type="ECO:0000256" key="1">
    <source>
        <dbReference type="ARBA" id="ARBA00004474"/>
    </source>
</evidence>